<dbReference type="Proteomes" id="UP001515480">
    <property type="component" value="Unassembled WGS sequence"/>
</dbReference>
<name>A0AB34K3P2_PRYPA</name>
<comment type="caution">
    <text evidence="4">The sequence shown here is derived from an EMBL/GenBank/DDBJ whole genome shotgun (WGS) entry which is preliminary data.</text>
</comment>
<dbReference type="AlphaFoldDB" id="A0AB34K3P2"/>
<dbReference type="GO" id="GO:0005739">
    <property type="term" value="C:mitochondrion"/>
    <property type="evidence" value="ECO:0007669"/>
    <property type="project" value="TreeGrafter"/>
</dbReference>
<reference evidence="4 5" key="1">
    <citation type="journal article" date="2024" name="Science">
        <title>Giant polyketide synthase enzymes in the biosynthesis of giant marine polyether toxins.</title>
        <authorList>
            <person name="Fallon T.R."/>
            <person name="Shende V.V."/>
            <person name="Wierzbicki I.H."/>
            <person name="Pendleton A.L."/>
            <person name="Watervoot N.F."/>
            <person name="Auber R.P."/>
            <person name="Gonzalez D.J."/>
            <person name="Wisecaver J.H."/>
            <person name="Moore B.S."/>
        </authorList>
    </citation>
    <scope>NUCLEOTIDE SEQUENCE [LARGE SCALE GENOMIC DNA]</scope>
    <source>
        <strain evidence="4 5">12B1</strain>
    </source>
</reference>
<evidence type="ECO:0000313" key="5">
    <source>
        <dbReference type="Proteomes" id="UP001515480"/>
    </source>
</evidence>
<evidence type="ECO:0000256" key="2">
    <source>
        <dbReference type="ARBA" id="ARBA00017835"/>
    </source>
</evidence>
<evidence type="ECO:0000313" key="4">
    <source>
        <dbReference type="EMBL" id="KAL1529143.1"/>
    </source>
</evidence>
<sequence length="234" mass="24987">MLPLLSRRLLRGVSGRSAAVFGGGAAASCAAAVAALGMKASLSEPAPAASAPPPSEPSPVELLPFSPPVNEEVLEGMRYTAYARRAAQAFLVKGRLVAYTSDVGESVRPVMPPWVVRAAYGLTWMYVAVDVAFHTEEAYRTGKSNEIIARTFLHSSVFQCIASVALPAVIIHQVVHMAQHAVHGRIPAGRIATWLPSVIGLCLIPFLPIIDEPCEVVIDKGFDMLWPVKEGKAH</sequence>
<dbReference type="PANTHER" id="PTHR11001">
    <property type="entry name" value="MITOCHONDRIAL FISSION PROCESS PROTEIN 1"/>
    <property type="match status" value="1"/>
</dbReference>
<proteinExistence type="inferred from homology"/>
<keyword evidence="5" id="KW-1185">Reference proteome</keyword>
<accession>A0AB34K3P2</accession>
<organism evidence="4 5">
    <name type="scientific">Prymnesium parvum</name>
    <name type="common">Toxic golden alga</name>
    <dbReference type="NCBI Taxonomy" id="97485"/>
    <lineage>
        <taxon>Eukaryota</taxon>
        <taxon>Haptista</taxon>
        <taxon>Haptophyta</taxon>
        <taxon>Prymnesiophyceae</taxon>
        <taxon>Prymnesiales</taxon>
        <taxon>Prymnesiaceae</taxon>
        <taxon>Prymnesium</taxon>
    </lineage>
</organism>
<dbReference type="GO" id="GO:0000266">
    <property type="term" value="P:mitochondrial fission"/>
    <property type="evidence" value="ECO:0007669"/>
    <property type="project" value="TreeGrafter"/>
</dbReference>
<gene>
    <name evidence="4" type="ORF">AB1Y20_000103</name>
</gene>
<dbReference type="PROSITE" id="PS51257">
    <property type="entry name" value="PROKAR_LIPOPROTEIN"/>
    <property type="match status" value="1"/>
</dbReference>
<dbReference type="Pfam" id="PF10558">
    <property type="entry name" value="MTP18"/>
    <property type="match status" value="2"/>
</dbReference>
<dbReference type="PANTHER" id="PTHR11001:SF2">
    <property type="entry name" value="MITOCHONDRIAL FISSION PROCESS PROTEIN 1"/>
    <property type="match status" value="1"/>
</dbReference>
<comment type="similarity">
    <text evidence="1">Belongs to the MTFP1 family.</text>
</comment>
<dbReference type="EMBL" id="JBGBPQ010000001">
    <property type="protein sequence ID" value="KAL1529143.1"/>
    <property type="molecule type" value="Genomic_DNA"/>
</dbReference>
<protein>
    <recommendedName>
        <fullName evidence="2">Mitochondrial fission process protein 1</fullName>
    </recommendedName>
    <alternativeName>
        <fullName evidence="3">Mitochondrial 18 kDa protein</fullName>
    </alternativeName>
</protein>
<evidence type="ECO:0000256" key="1">
    <source>
        <dbReference type="ARBA" id="ARBA00009224"/>
    </source>
</evidence>
<dbReference type="InterPro" id="IPR019560">
    <property type="entry name" value="Mitochondrial_18_kDa_protein"/>
</dbReference>
<evidence type="ECO:0000256" key="3">
    <source>
        <dbReference type="ARBA" id="ARBA00029631"/>
    </source>
</evidence>